<dbReference type="AlphaFoldDB" id="A0A426ZAL1"/>
<dbReference type="EMBL" id="AMZH03007558">
    <property type="protein sequence ID" value="RRT61037.1"/>
    <property type="molecule type" value="Genomic_DNA"/>
</dbReference>
<feature type="region of interest" description="Disordered" evidence="1">
    <location>
        <begin position="90"/>
        <end position="119"/>
    </location>
</feature>
<feature type="compositionally biased region" description="Pro residues" evidence="1">
    <location>
        <begin position="50"/>
        <end position="61"/>
    </location>
</feature>
<evidence type="ECO:0000313" key="3">
    <source>
        <dbReference type="Proteomes" id="UP000287651"/>
    </source>
</evidence>
<evidence type="ECO:0000313" key="2">
    <source>
        <dbReference type="EMBL" id="RRT61037.1"/>
    </source>
</evidence>
<organism evidence="2 3">
    <name type="scientific">Ensete ventricosum</name>
    <name type="common">Abyssinian banana</name>
    <name type="synonym">Musa ensete</name>
    <dbReference type="NCBI Taxonomy" id="4639"/>
    <lineage>
        <taxon>Eukaryota</taxon>
        <taxon>Viridiplantae</taxon>
        <taxon>Streptophyta</taxon>
        <taxon>Embryophyta</taxon>
        <taxon>Tracheophyta</taxon>
        <taxon>Spermatophyta</taxon>
        <taxon>Magnoliopsida</taxon>
        <taxon>Liliopsida</taxon>
        <taxon>Zingiberales</taxon>
        <taxon>Musaceae</taxon>
        <taxon>Ensete</taxon>
    </lineage>
</organism>
<dbReference type="Proteomes" id="UP000287651">
    <property type="component" value="Unassembled WGS sequence"/>
</dbReference>
<proteinExistence type="predicted"/>
<gene>
    <name evidence="2" type="ORF">B296_00021699</name>
</gene>
<name>A0A426ZAL1_ENSVE</name>
<protein>
    <submittedName>
        <fullName evidence="2">Uncharacterized protein</fullName>
    </submittedName>
</protein>
<reference evidence="2 3" key="1">
    <citation type="journal article" date="2014" name="Agronomy (Basel)">
        <title>A Draft Genome Sequence for Ensete ventricosum, the Drought-Tolerant Tree Against Hunger.</title>
        <authorList>
            <person name="Harrison J."/>
            <person name="Moore K.A."/>
            <person name="Paszkiewicz K."/>
            <person name="Jones T."/>
            <person name="Grant M."/>
            <person name="Ambacheew D."/>
            <person name="Muzemil S."/>
            <person name="Studholme D.J."/>
        </authorList>
    </citation>
    <scope>NUCLEOTIDE SEQUENCE [LARGE SCALE GENOMIC DNA]</scope>
</reference>
<feature type="region of interest" description="Disordered" evidence="1">
    <location>
        <begin position="43"/>
        <end position="62"/>
    </location>
</feature>
<evidence type="ECO:0000256" key="1">
    <source>
        <dbReference type="SAM" id="MobiDB-lite"/>
    </source>
</evidence>
<accession>A0A426ZAL1</accession>
<sequence>MLNLQSDSQTLAVAPFFLCQQRSIVVGHRRCRLQPRCRRYQPPALLLSSPSPPRKLPPPLLPAFITASPATARPSVTHCSQPLSSLPSSPCCPHQAASQQPPSSSPATAATANCQPPPSLLQQPPNPLSLFLAVVVCPQTQPTTEHNLSAVAATRRWPLPPSFPSRFFTAAKPSSTAASISSAFSSLCRSRLYRTCSCSCS</sequence>
<comment type="caution">
    <text evidence="2">The sequence shown here is derived from an EMBL/GenBank/DDBJ whole genome shotgun (WGS) entry which is preliminary data.</text>
</comment>
<feature type="compositionally biased region" description="Low complexity" evidence="1">
    <location>
        <begin position="90"/>
        <end position="112"/>
    </location>
</feature>